<accession>A0A399RCU7</accession>
<evidence type="ECO:0000256" key="1">
    <source>
        <dbReference type="SAM" id="MobiDB-lite"/>
    </source>
</evidence>
<feature type="region of interest" description="Disordered" evidence="1">
    <location>
        <begin position="192"/>
        <end position="211"/>
    </location>
</feature>
<feature type="region of interest" description="Disordered" evidence="1">
    <location>
        <begin position="73"/>
        <end position="93"/>
    </location>
</feature>
<organism evidence="2 3">
    <name type="scientific">Henriciella mobilis</name>
    <dbReference type="NCBI Taxonomy" id="2305467"/>
    <lineage>
        <taxon>Bacteria</taxon>
        <taxon>Pseudomonadati</taxon>
        <taxon>Pseudomonadota</taxon>
        <taxon>Alphaproteobacteria</taxon>
        <taxon>Hyphomonadales</taxon>
        <taxon>Hyphomonadaceae</taxon>
        <taxon>Henriciella</taxon>
    </lineage>
</organism>
<proteinExistence type="predicted"/>
<comment type="caution">
    <text evidence="2">The sequence shown here is derived from an EMBL/GenBank/DDBJ whole genome shotgun (WGS) entry which is preliminary data.</text>
</comment>
<dbReference type="Proteomes" id="UP000266385">
    <property type="component" value="Unassembled WGS sequence"/>
</dbReference>
<evidence type="ECO:0000313" key="2">
    <source>
        <dbReference type="EMBL" id="RIJ29320.1"/>
    </source>
</evidence>
<name>A0A399RCU7_9PROT</name>
<keyword evidence="3" id="KW-1185">Reference proteome</keyword>
<dbReference type="EMBL" id="QWFX01000012">
    <property type="protein sequence ID" value="RIJ29320.1"/>
    <property type="molecule type" value="Genomic_DNA"/>
</dbReference>
<dbReference type="AlphaFoldDB" id="A0A399RCU7"/>
<sequence>MLSLMQDGRIAGKKRLASSNSSGVTLEESIDLKMMGLLTGDINPSKLSDEDKAAVLRRSKGFGLHREVFARMAKSQQPADQPEQDQITSGVAPKKMSPTEVAQIVGAGAAAAGVFVTGALGVANLIVDDPLKPVVIQINPTAGADENIPTLNDIMDDLNSIHTYGDEPDRGLLEELSRNSIPVDLPYEAWEQAIGHDNPDSPSSTDPRDYEQRLLSLYEEYIASNTGSFPEYRRR</sequence>
<reference evidence="2 3" key="1">
    <citation type="submission" date="2018-08" db="EMBL/GenBank/DDBJ databases">
        <title>Henriciella mobilis sp. nov., isolated from seawater.</title>
        <authorList>
            <person name="Cheng H."/>
            <person name="Wu Y.-H."/>
            <person name="Xu X.-W."/>
            <person name="Guo L.-L."/>
        </authorList>
    </citation>
    <scope>NUCLEOTIDE SEQUENCE [LARGE SCALE GENOMIC DNA]</scope>
    <source>
        <strain evidence="2 3">JN25</strain>
    </source>
</reference>
<feature type="compositionally biased region" description="Polar residues" evidence="1">
    <location>
        <begin position="74"/>
        <end position="89"/>
    </location>
</feature>
<evidence type="ECO:0000313" key="3">
    <source>
        <dbReference type="Proteomes" id="UP000266385"/>
    </source>
</evidence>
<gene>
    <name evidence="2" type="ORF">D1223_10270</name>
</gene>
<protein>
    <submittedName>
        <fullName evidence="2">Uncharacterized protein</fullName>
    </submittedName>
</protein>